<dbReference type="InterPro" id="IPR043725">
    <property type="entry name" value="DUF5667"/>
</dbReference>
<dbReference type="Proteomes" id="UP000177821">
    <property type="component" value="Unassembled WGS sequence"/>
</dbReference>
<dbReference type="AlphaFoldDB" id="A0A1G1WLE4"/>
<gene>
    <name evidence="2" type="ORF">A3J50_00865</name>
</gene>
<evidence type="ECO:0000313" key="2">
    <source>
        <dbReference type="EMBL" id="OGY28536.1"/>
    </source>
</evidence>
<sequence length="412" mass="47224">MIRLLTLVFLCLTFLLSFSSVEAVLIPSSEYYDWGGWYKKPSANVSLSADVSTPRGLLPDSPFYFFKTLAERFDLLLTFNNKNKSEKLIRLAEERLSEAKYLLESKKYGKLPATLENYSRELITAKDSVSSSQEQDFMELSSQLEQTSAKHSLVLEKLDLVVPEENRASIKDSLSVSREIMDVSSDLLGKSPLSEELKQRLESLESLGILPTKEFESIRSLPTRRDVRDRLTILVGQNILPISDIKKVDQAQIDLFPNDFLRVLEVRKIYEYVKLQNEQPDTETFRKIEDYAKSFKAGYFVPVELKKWWIPVTRLRELKSTLRPDLVAGSLFVKDTDEYNRLQLILDSFKPDEQQLKEVDQWVAQNPGGVPPEHIQRIIALALNLGTTIEWKPPGEVLSQVNLGYPLVDKEE</sequence>
<proteinExistence type="predicted"/>
<dbReference type="Pfam" id="PF18915">
    <property type="entry name" value="DUF5667"/>
    <property type="match status" value="1"/>
</dbReference>
<feature type="domain" description="DUF5667" evidence="1">
    <location>
        <begin position="56"/>
        <end position="164"/>
    </location>
</feature>
<protein>
    <recommendedName>
        <fullName evidence="1">DUF5667 domain-containing protein</fullName>
    </recommendedName>
</protein>
<evidence type="ECO:0000259" key="1">
    <source>
        <dbReference type="Pfam" id="PF18915"/>
    </source>
</evidence>
<comment type="caution">
    <text evidence="2">The sequence shown here is derived from an EMBL/GenBank/DDBJ whole genome shotgun (WGS) entry which is preliminary data.</text>
</comment>
<accession>A0A1G1WLE4</accession>
<evidence type="ECO:0000313" key="3">
    <source>
        <dbReference type="Proteomes" id="UP000177821"/>
    </source>
</evidence>
<reference evidence="2 3" key="1">
    <citation type="journal article" date="2016" name="Nat. Commun.">
        <title>Thousands of microbial genomes shed light on interconnected biogeochemical processes in an aquifer system.</title>
        <authorList>
            <person name="Anantharaman K."/>
            <person name="Brown C.T."/>
            <person name="Hug L.A."/>
            <person name="Sharon I."/>
            <person name="Castelle C.J."/>
            <person name="Probst A.J."/>
            <person name="Thomas B.C."/>
            <person name="Singh A."/>
            <person name="Wilkins M.J."/>
            <person name="Karaoz U."/>
            <person name="Brodie E.L."/>
            <person name="Williams K.H."/>
            <person name="Hubbard S.S."/>
            <person name="Banfield J.F."/>
        </authorList>
    </citation>
    <scope>NUCLEOTIDE SEQUENCE [LARGE SCALE GENOMIC DNA]</scope>
</reference>
<dbReference type="EMBL" id="MHCX01000049">
    <property type="protein sequence ID" value="OGY28536.1"/>
    <property type="molecule type" value="Genomic_DNA"/>
</dbReference>
<name>A0A1G1WLE4_9BACT</name>
<organism evidence="2 3">
    <name type="scientific">Candidatus Woykebacteria bacterium RIFCSPHIGHO2_02_FULL_43_16b</name>
    <dbReference type="NCBI Taxonomy" id="1802601"/>
    <lineage>
        <taxon>Bacteria</taxon>
        <taxon>Candidatus Woykeibacteriota</taxon>
    </lineage>
</organism>